<keyword evidence="4" id="KW-1185">Reference proteome</keyword>
<comment type="caution">
    <text evidence="3">The sequence shown here is derived from an EMBL/GenBank/DDBJ whole genome shotgun (WGS) entry which is preliminary data.</text>
</comment>
<feature type="signal peptide" evidence="1">
    <location>
        <begin position="1"/>
        <end position="20"/>
    </location>
</feature>
<dbReference type="EMBL" id="JAUSTU010000002">
    <property type="protein sequence ID" value="MDQ0154386.1"/>
    <property type="molecule type" value="Genomic_DNA"/>
</dbReference>
<reference evidence="3 4" key="1">
    <citation type="submission" date="2023-07" db="EMBL/GenBank/DDBJ databases">
        <title>Genomic Encyclopedia of Type Strains, Phase IV (KMG-IV): sequencing the most valuable type-strain genomes for metagenomic binning, comparative biology and taxonomic classification.</title>
        <authorList>
            <person name="Goeker M."/>
        </authorList>
    </citation>
    <scope>NUCLEOTIDE SEQUENCE [LARGE SCALE GENOMIC DNA]</scope>
    <source>
        <strain evidence="3 4">DSM 23948</strain>
    </source>
</reference>
<organism evidence="3 4">
    <name type="scientific">Anoxybacillus andreesenii</name>
    <dbReference type="NCBI Taxonomy" id="1325932"/>
    <lineage>
        <taxon>Bacteria</taxon>
        <taxon>Bacillati</taxon>
        <taxon>Bacillota</taxon>
        <taxon>Bacilli</taxon>
        <taxon>Bacillales</taxon>
        <taxon>Anoxybacillaceae</taxon>
        <taxon>Anoxybacillus</taxon>
    </lineage>
</organism>
<dbReference type="Pfam" id="PF13115">
    <property type="entry name" value="YtkA"/>
    <property type="match status" value="1"/>
</dbReference>
<feature type="chain" id="PRO_5047178557" description="YtkA-like domain-containing protein" evidence="1">
    <location>
        <begin position="21"/>
        <end position="299"/>
    </location>
</feature>
<gene>
    <name evidence="3" type="ORF">J2S07_000690</name>
</gene>
<dbReference type="RefSeq" id="WP_307148992.1">
    <property type="nucleotide sequence ID" value="NZ_JAUSTU010000002.1"/>
</dbReference>
<accession>A0ABT9V0B3</accession>
<dbReference type="InterPro" id="IPR013783">
    <property type="entry name" value="Ig-like_fold"/>
</dbReference>
<sequence length="299" mass="34729">MKKWWIFGIGSLLLLLVACGSDNLTLKVDKDLYFKQNKPSTFAIKVTDDDGPVEDLKIDATFSMVEMDHGKEKVTFTEEGKGIYSTEVQLSMAGKWEIVFNINQNGKTIEKVIKYDVKEADGVAMINGEWITKEDIEFYRFINGLHIAINRENAKKEYKGKELDEKLAYWDNQEKLVQDQNQLLTQIIRLRSMALLGEEKGYKATSAEVKSEIDNVRKQYEEQKVAKDMIQDYGEKKFWDKEKKQYKLIILSQKVQNDLISQVKKENPDVNQQEILYLAQKKYEDLLVSQINSLDIEIM</sequence>
<evidence type="ECO:0000313" key="3">
    <source>
        <dbReference type="EMBL" id="MDQ0154386.1"/>
    </source>
</evidence>
<evidence type="ECO:0000256" key="1">
    <source>
        <dbReference type="SAM" id="SignalP"/>
    </source>
</evidence>
<dbReference type="Proteomes" id="UP001231362">
    <property type="component" value="Unassembled WGS sequence"/>
</dbReference>
<keyword evidence="1" id="KW-0732">Signal</keyword>
<dbReference type="InterPro" id="IPR032693">
    <property type="entry name" value="YtkA-like_dom"/>
</dbReference>
<evidence type="ECO:0000259" key="2">
    <source>
        <dbReference type="Pfam" id="PF13115"/>
    </source>
</evidence>
<dbReference type="Gene3D" id="2.60.40.10">
    <property type="entry name" value="Immunoglobulins"/>
    <property type="match status" value="1"/>
</dbReference>
<dbReference type="PROSITE" id="PS51257">
    <property type="entry name" value="PROKAR_LIPOPROTEIN"/>
    <property type="match status" value="1"/>
</dbReference>
<proteinExistence type="predicted"/>
<protein>
    <recommendedName>
        <fullName evidence="2">YtkA-like domain-containing protein</fullName>
    </recommendedName>
</protein>
<feature type="domain" description="YtkA-like" evidence="2">
    <location>
        <begin position="26"/>
        <end position="98"/>
    </location>
</feature>
<evidence type="ECO:0000313" key="4">
    <source>
        <dbReference type="Proteomes" id="UP001231362"/>
    </source>
</evidence>
<name>A0ABT9V0B3_9BACL</name>